<protein>
    <submittedName>
        <fullName evidence="9">TEA/ATTS domain family-domain-containing protein</fullName>
    </submittedName>
</protein>
<dbReference type="OrthoDB" id="10006572at2759"/>
<dbReference type="PANTHER" id="PTHR11834:SF0">
    <property type="entry name" value="PROTEIN SCALLOPED"/>
    <property type="match status" value="1"/>
</dbReference>
<comment type="caution">
    <text evidence="9">The sequence shown here is derived from an EMBL/GenBank/DDBJ whole genome shotgun (WGS) entry which is preliminary data.</text>
</comment>
<dbReference type="GO" id="GO:0000978">
    <property type="term" value="F:RNA polymerase II cis-regulatory region sequence-specific DNA binding"/>
    <property type="evidence" value="ECO:0007669"/>
    <property type="project" value="TreeGrafter"/>
</dbReference>
<sequence length="463" mass="52392">MHWPFDFARNSLQQQQGYATAMNTVDDISYCPSAEEKTRNAEQIDVTGRRNWKLMKGKKEAVWPPNLEAVLLEALKTYKPHSSKPLEQLGRFPMRNRFISDYIYEMTGKRRTPKQVGSRLQQLRDTCKKAELLKLISRHNINDEHPKNSTQSQNPHHSLIRSQTPPNEYGQQNIVDVEVVLDDKSGPFPIPAVTLNSVVDSTAPLQIRLSPPVYQNIPPALPYTELSGKCSTIEIHSLRPLFYQTIFSVFCRGSEKSTHYEVGSLRCHSSPPETRSWIYSSALIPAFWDVLCGDKEPTKYTIQQGIIPLRPLPGSHHTDRSEMTITLVYRFIFPPNKTNIEHEGKSFPLYTTLPLNPNLLHERFEHDGSGSPQSVSPSSRQSPYTVNQNAQSQSNPHAEVISPYAPFSYQLPSLNNGNGGCIGGGSPQRCCLSRSSWLQQSNLHEDRLLSNAPFHQVEYPISF</sequence>
<dbReference type="EMBL" id="MU150241">
    <property type="protein sequence ID" value="KAF9466612.1"/>
    <property type="molecule type" value="Genomic_DNA"/>
</dbReference>
<evidence type="ECO:0000313" key="9">
    <source>
        <dbReference type="EMBL" id="KAF9466612.1"/>
    </source>
</evidence>
<keyword evidence="5" id="KW-0539">Nucleus</keyword>
<keyword evidence="10" id="KW-1185">Reference proteome</keyword>
<evidence type="ECO:0000256" key="3">
    <source>
        <dbReference type="ARBA" id="ARBA00023015"/>
    </source>
</evidence>
<dbReference type="Pfam" id="PF01285">
    <property type="entry name" value="TEA"/>
    <property type="match status" value="1"/>
</dbReference>
<name>A0A9P6CHV4_9AGAR</name>
<evidence type="ECO:0000313" key="10">
    <source>
        <dbReference type="Proteomes" id="UP000807353"/>
    </source>
</evidence>
<reference evidence="9" key="1">
    <citation type="submission" date="2020-11" db="EMBL/GenBank/DDBJ databases">
        <authorList>
            <consortium name="DOE Joint Genome Institute"/>
            <person name="Ahrendt S."/>
            <person name="Riley R."/>
            <person name="Andreopoulos W."/>
            <person name="Labutti K."/>
            <person name="Pangilinan J."/>
            <person name="Ruiz-Duenas F.J."/>
            <person name="Barrasa J.M."/>
            <person name="Sanchez-Garcia M."/>
            <person name="Camarero S."/>
            <person name="Miyauchi S."/>
            <person name="Serrano A."/>
            <person name="Linde D."/>
            <person name="Babiker R."/>
            <person name="Drula E."/>
            <person name="Ayuso-Fernandez I."/>
            <person name="Pacheco R."/>
            <person name="Padilla G."/>
            <person name="Ferreira P."/>
            <person name="Barriuso J."/>
            <person name="Kellner H."/>
            <person name="Castanera R."/>
            <person name="Alfaro M."/>
            <person name="Ramirez L."/>
            <person name="Pisabarro A.G."/>
            <person name="Kuo A."/>
            <person name="Tritt A."/>
            <person name="Lipzen A."/>
            <person name="He G."/>
            <person name="Yan M."/>
            <person name="Ng V."/>
            <person name="Cullen D."/>
            <person name="Martin F."/>
            <person name="Rosso M.-N."/>
            <person name="Henrissat B."/>
            <person name="Hibbett D."/>
            <person name="Martinez A.T."/>
            <person name="Grigoriev I.V."/>
        </authorList>
    </citation>
    <scope>NUCLEOTIDE SEQUENCE</scope>
    <source>
        <strain evidence="9">CBS 247.69</strain>
    </source>
</reference>
<gene>
    <name evidence="9" type="ORF">BDZ94DRAFT_1319470</name>
</gene>
<keyword evidence="3" id="KW-0805">Transcription regulation</keyword>
<dbReference type="InterPro" id="IPR050937">
    <property type="entry name" value="TEC1_TEAD_TF"/>
</dbReference>
<dbReference type="GO" id="GO:0005634">
    <property type="term" value="C:nucleus"/>
    <property type="evidence" value="ECO:0007669"/>
    <property type="project" value="UniProtKB-SubCell"/>
</dbReference>
<evidence type="ECO:0000256" key="1">
    <source>
        <dbReference type="ARBA" id="ARBA00004123"/>
    </source>
</evidence>
<evidence type="ECO:0000256" key="7">
    <source>
        <dbReference type="SAM" id="MobiDB-lite"/>
    </source>
</evidence>
<dbReference type="AlphaFoldDB" id="A0A9P6CHV4"/>
<evidence type="ECO:0000256" key="2">
    <source>
        <dbReference type="ARBA" id="ARBA00008421"/>
    </source>
</evidence>
<comment type="similarity">
    <text evidence="2">Belongs to the TEC1 family.</text>
</comment>
<dbReference type="GO" id="GO:0005667">
    <property type="term" value="C:transcription regulator complex"/>
    <property type="evidence" value="ECO:0007669"/>
    <property type="project" value="TreeGrafter"/>
</dbReference>
<feature type="compositionally biased region" description="Low complexity" evidence="7">
    <location>
        <begin position="369"/>
        <end position="383"/>
    </location>
</feature>
<proteinExistence type="inferred from homology"/>
<feature type="compositionally biased region" description="Polar residues" evidence="7">
    <location>
        <begin position="384"/>
        <end position="396"/>
    </location>
</feature>
<dbReference type="GO" id="GO:0000981">
    <property type="term" value="F:DNA-binding transcription factor activity, RNA polymerase II-specific"/>
    <property type="evidence" value="ECO:0007669"/>
    <property type="project" value="TreeGrafter"/>
</dbReference>
<dbReference type="InterPro" id="IPR000818">
    <property type="entry name" value="TEA/ATTS_dom"/>
</dbReference>
<accession>A0A9P6CHV4</accession>
<evidence type="ECO:0000259" key="8">
    <source>
        <dbReference type="PROSITE" id="PS51088"/>
    </source>
</evidence>
<dbReference type="SMART" id="SM00426">
    <property type="entry name" value="TEA"/>
    <property type="match status" value="1"/>
</dbReference>
<feature type="DNA-binding region" description="TEA" evidence="6">
    <location>
        <begin position="56"/>
        <end position="130"/>
    </location>
</feature>
<dbReference type="Gene3D" id="6.10.20.40">
    <property type="entry name" value="TEA/ATTS domain"/>
    <property type="match status" value="1"/>
</dbReference>
<dbReference type="PROSITE" id="PS51088">
    <property type="entry name" value="TEA_2"/>
    <property type="match status" value="1"/>
</dbReference>
<comment type="subcellular location">
    <subcellularLocation>
        <location evidence="1">Nucleus</location>
    </subcellularLocation>
</comment>
<evidence type="ECO:0000256" key="4">
    <source>
        <dbReference type="ARBA" id="ARBA00023163"/>
    </source>
</evidence>
<feature type="region of interest" description="Disordered" evidence="7">
    <location>
        <begin position="141"/>
        <end position="167"/>
    </location>
</feature>
<keyword evidence="4" id="KW-0804">Transcription</keyword>
<organism evidence="9 10">
    <name type="scientific">Collybia nuda</name>
    <dbReference type="NCBI Taxonomy" id="64659"/>
    <lineage>
        <taxon>Eukaryota</taxon>
        <taxon>Fungi</taxon>
        <taxon>Dikarya</taxon>
        <taxon>Basidiomycota</taxon>
        <taxon>Agaricomycotina</taxon>
        <taxon>Agaricomycetes</taxon>
        <taxon>Agaricomycetidae</taxon>
        <taxon>Agaricales</taxon>
        <taxon>Tricholomatineae</taxon>
        <taxon>Clitocybaceae</taxon>
        <taxon>Collybia</taxon>
    </lineage>
</organism>
<dbReference type="InterPro" id="IPR038096">
    <property type="entry name" value="TEA/ATTS_sf"/>
</dbReference>
<feature type="region of interest" description="Disordered" evidence="7">
    <location>
        <begin position="361"/>
        <end position="396"/>
    </location>
</feature>
<feature type="compositionally biased region" description="Polar residues" evidence="7">
    <location>
        <begin position="148"/>
        <end position="167"/>
    </location>
</feature>
<evidence type="ECO:0000256" key="6">
    <source>
        <dbReference type="PROSITE-ProRule" id="PRU00505"/>
    </source>
</evidence>
<evidence type="ECO:0000256" key="5">
    <source>
        <dbReference type="ARBA" id="ARBA00023242"/>
    </source>
</evidence>
<dbReference type="Proteomes" id="UP000807353">
    <property type="component" value="Unassembled WGS sequence"/>
</dbReference>
<feature type="domain" description="TEA" evidence="8">
    <location>
        <begin position="56"/>
        <end position="130"/>
    </location>
</feature>
<dbReference type="PANTHER" id="PTHR11834">
    <property type="entry name" value="TRANSCRIPTIONAL ENHANCER FACTOR TEF RELATED"/>
    <property type="match status" value="1"/>
</dbReference>